<organism evidence="1 2">
    <name type="scientific">Plantimonas leprariae</name>
    <dbReference type="NCBI Taxonomy" id="2615207"/>
    <lineage>
        <taxon>Bacteria</taxon>
        <taxon>Pseudomonadati</taxon>
        <taxon>Pseudomonadota</taxon>
        <taxon>Alphaproteobacteria</taxon>
        <taxon>Hyphomicrobiales</taxon>
        <taxon>Aurantimonadaceae</taxon>
        <taxon>Plantimonas</taxon>
    </lineage>
</organism>
<dbReference type="EMBL" id="VZDO01000017">
    <property type="protein sequence ID" value="KAB0677371.1"/>
    <property type="molecule type" value="Genomic_DNA"/>
</dbReference>
<protein>
    <submittedName>
        <fullName evidence="1">Uncharacterized protein</fullName>
    </submittedName>
</protein>
<evidence type="ECO:0000313" key="2">
    <source>
        <dbReference type="Proteomes" id="UP000432089"/>
    </source>
</evidence>
<evidence type="ECO:0000313" key="1">
    <source>
        <dbReference type="EMBL" id="KAB0677371.1"/>
    </source>
</evidence>
<sequence length="150" mass="17215">MNRRPSLPPEKADELNRLLRASGEKQRSGELREAMALGSRAWDLLPDPKEGWDFYPEIIARSQMDQNVAAGDAQNAKRWIDRTYRAYGDEHHQDGAVNMMDGAALFELGLKGEAYAVFEDVYNRLGREWFGGEYASHLEFLLKERARRRG</sequence>
<dbReference type="RefSeq" id="WP_150972253.1">
    <property type="nucleotide sequence ID" value="NZ_VZDO01000017.1"/>
</dbReference>
<dbReference type="AlphaFoldDB" id="A0A7V7TYJ3"/>
<name>A0A7V7TYJ3_9HYPH</name>
<dbReference type="Proteomes" id="UP000432089">
    <property type="component" value="Unassembled WGS sequence"/>
</dbReference>
<gene>
    <name evidence="1" type="ORF">F6X38_18440</name>
</gene>
<comment type="caution">
    <text evidence="1">The sequence shown here is derived from an EMBL/GenBank/DDBJ whole genome shotgun (WGS) entry which is preliminary data.</text>
</comment>
<keyword evidence="2" id="KW-1185">Reference proteome</keyword>
<proteinExistence type="predicted"/>
<accession>A0A7V7TYJ3</accession>
<reference evidence="1 2" key="1">
    <citation type="submission" date="2019-09" db="EMBL/GenBank/DDBJ databases">
        <title>YIM 132180 draft genome.</title>
        <authorList>
            <person name="Zhang K."/>
        </authorList>
    </citation>
    <scope>NUCLEOTIDE SEQUENCE [LARGE SCALE GENOMIC DNA]</scope>
    <source>
        <strain evidence="1 2">YIM 132180</strain>
    </source>
</reference>